<gene>
    <name evidence="2" type="ORF">GWR21_05865</name>
</gene>
<dbReference type="Proteomes" id="UP000476411">
    <property type="component" value="Chromosome"/>
</dbReference>
<keyword evidence="2" id="KW-0503">Monooxygenase</keyword>
<evidence type="ECO:0000313" key="3">
    <source>
        <dbReference type="Proteomes" id="UP000476411"/>
    </source>
</evidence>
<dbReference type="InterPro" id="IPR036188">
    <property type="entry name" value="FAD/NAD-bd_sf"/>
</dbReference>
<accession>A0A6B9ZDB8</accession>
<dbReference type="PRINTS" id="PR00420">
    <property type="entry name" value="RNGMNOXGNASE"/>
</dbReference>
<sequence length="373" mass="41667">MKKQVLISGASFAGLTLAYWLNKFGFKVTIVELGKDLRTAGSPIDVRGDALGIAREMGIYNEIKANEFVHTDEIVDAEDQTLAKFAINTLPEYLGDIEIHRGDLVKILYEAIPKDEVAIIFGNSISGIRQQEDHVEVSFEKGESKVYDLVFGADGTHSAVRKLVFGPEEGFKKFLGVYFAFAAADHIQTGRPKSTGIVYRELGKQAVIFQFKDAANAILIFRAPKLDWNYRDREQPRQILRDYFGGNTHWKIPDILDAMVDADDLYFDEACQIKMPSWTKGRIALIGDAAYAPSFFTGMGTSLAMQGATLLAKLLHETGDHQTAFIKYNEAFKPFVDSVQARVDQSLKVQLPETEEELKASIKAWTSEHQQVS</sequence>
<proteinExistence type="predicted"/>
<dbReference type="GO" id="GO:0071949">
    <property type="term" value="F:FAD binding"/>
    <property type="evidence" value="ECO:0007669"/>
    <property type="project" value="InterPro"/>
</dbReference>
<dbReference type="InterPro" id="IPR051704">
    <property type="entry name" value="FAD_aromatic-hydroxylase"/>
</dbReference>
<dbReference type="RefSeq" id="WP_162330837.1">
    <property type="nucleotide sequence ID" value="NZ_CP048113.1"/>
</dbReference>
<dbReference type="Gene3D" id="3.50.50.60">
    <property type="entry name" value="FAD/NAD(P)-binding domain"/>
    <property type="match status" value="1"/>
</dbReference>
<keyword evidence="2" id="KW-0560">Oxidoreductase</keyword>
<keyword evidence="3" id="KW-1185">Reference proteome</keyword>
<feature type="domain" description="FAD-binding" evidence="1">
    <location>
        <begin position="4"/>
        <end position="317"/>
    </location>
</feature>
<protein>
    <submittedName>
        <fullName evidence="2">FAD-binding monooxygenase</fullName>
    </submittedName>
</protein>
<dbReference type="Gene3D" id="3.30.9.10">
    <property type="entry name" value="D-Amino Acid Oxidase, subunit A, domain 2"/>
    <property type="match status" value="1"/>
</dbReference>
<organism evidence="2 3">
    <name type="scientific">Chitinophaga agri</name>
    <dbReference type="NCBI Taxonomy" id="2703787"/>
    <lineage>
        <taxon>Bacteria</taxon>
        <taxon>Pseudomonadati</taxon>
        <taxon>Bacteroidota</taxon>
        <taxon>Chitinophagia</taxon>
        <taxon>Chitinophagales</taxon>
        <taxon>Chitinophagaceae</taxon>
        <taxon>Chitinophaga</taxon>
    </lineage>
</organism>
<name>A0A6B9ZDB8_9BACT</name>
<dbReference type="GO" id="GO:0004497">
    <property type="term" value="F:monooxygenase activity"/>
    <property type="evidence" value="ECO:0007669"/>
    <property type="project" value="UniProtKB-KW"/>
</dbReference>
<evidence type="ECO:0000259" key="1">
    <source>
        <dbReference type="Pfam" id="PF01494"/>
    </source>
</evidence>
<dbReference type="EMBL" id="CP048113">
    <property type="protein sequence ID" value="QHS59135.1"/>
    <property type="molecule type" value="Genomic_DNA"/>
</dbReference>
<dbReference type="SUPFAM" id="SSF51905">
    <property type="entry name" value="FAD/NAD(P)-binding domain"/>
    <property type="match status" value="1"/>
</dbReference>
<dbReference type="Pfam" id="PF01494">
    <property type="entry name" value="FAD_binding_3"/>
    <property type="match status" value="1"/>
</dbReference>
<dbReference type="KEGG" id="chih:GWR21_05865"/>
<reference evidence="2 3" key="1">
    <citation type="submission" date="2020-01" db="EMBL/GenBank/DDBJ databases">
        <title>Complete genome sequence of Chitinophaga sp. H33E-04 isolated from quinoa roots.</title>
        <authorList>
            <person name="Weon H.-Y."/>
            <person name="Lee S.A."/>
        </authorList>
    </citation>
    <scope>NUCLEOTIDE SEQUENCE [LARGE SCALE GENOMIC DNA]</scope>
    <source>
        <strain evidence="2 3">H33E-04</strain>
    </source>
</reference>
<dbReference type="PANTHER" id="PTHR46865">
    <property type="entry name" value="OXIDOREDUCTASE-RELATED"/>
    <property type="match status" value="1"/>
</dbReference>
<dbReference type="InterPro" id="IPR002938">
    <property type="entry name" value="FAD-bd"/>
</dbReference>
<dbReference type="AlphaFoldDB" id="A0A6B9ZDB8"/>
<evidence type="ECO:0000313" key="2">
    <source>
        <dbReference type="EMBL" id="QHS59135.1"/>
    </source>
</evidence>
<dbReference type="PANTHER" id="PTHR46865:SF2">
    <property type="entry name" value="MONOOXYGENASE"/>
    <property type="match status" value="1"/>
</dbReference>